<evidence type="ECO:0000256" key="13">
    <source>
        <dbReference type="ARBA" id="ARBA00048731"/>
    </source>
</evidence>
<dbReference type="SUPFAM" id="SSF55021">
    <property type="entry name" value="ACT-like"/>
    <property type="match status" value="1"/>
</dbReference>
<evidence type="ECO:0000256" key="8">
    <source>
        <dbReference type="ARBA" id="ARBA00023002"/>
    </source>
</evidence>
<evidence type="ECO:0000256" key="1">
    <source>
        <dbReference type="ARBA" id="ARBA00003800"/>
    </source>
</evidence>
<dbReference type="STRING" id="1307763.L21SP4_00965"/>
<dbReference type="PATRIC" id="fig|1609981.3.peg.1014"/>
<dbReference type="OrthoDB" id="9805416at2"/>
<dbReference type="InterPro" id="IPR036291">
    <property type="entry name" value="NAD(P)-bd_dom_sf"/>
</dbReference>
<keyword evidence="10" id="KW-0718">Serine biosynthesis</keyword>
<dbReference type="Gene3D" id="3.40.50.720">
    <property type="entry name" value="NAD(P)-binding Rossmann-like Domain"/>
    <property type="match status" value="2"/>
</dbReference>
<dbReference type="SUPFAM" id="SSF52283">
    <property type="entry name" value="Formate/glycerate dehydrogenase catalytic domain-like"/>
    <property type="match status" value="1"/>
</dbReference>
<accession>A0A0G3EHB5</accession>
<dbReference type="InterPro" id="IPR029009">
    <property type="entry name" value="ASB_dom_sf"/>
</dbReference>
<dbReference type="InterPro" id="IPR002912">
    <property type="entry name" value="ACT_dom"/>
</dbReference>
<dbReference type="PANTHER" id="PTHR42789">
    <property type="entry name" value="D-ISOMER SPECIFIC 2-HYDROXYACID DEHYDROGENASE FAMILY PROTEIN (AFU_ORTHOLOGUE AFUA_6G10090)"/>
    <property type="match status" value="1"/>
</dbReference>
<dbReference type="Gene3D" id="3.30.1330.90">
    <property type="entry name" value="D-3-phosphoglycerate dehydrogenase, domain 3"/>
    <property type="match status" value="1"/>
</dbReference>
<gene>
    <name evidence="15" type="primary">serA</name>
    <name evidence="15" type="ORF">L21SP4_00965</name>
</gene>
<dbReference type="Pfam" id="PF00389">
    <property type="entry name" value="2-Hacid_dh"/>
    <property type="match status" value="1"/>
</dbReference>
<comment type="pathway">
    <text evidence="2">Amino-acid biosynthesis; L-serine biosynthesis; L-serine from 3-phospho-D-glycerate: step 1/3.</text>
</comment>
<dbReference type="GO" id="GO:0051287">
    <property type="term" value="F:NAD binding"/>
    <property type="evidence" value="ECO:0007669"/>
    <property type="project" value="InterPro"/>
</dbReference>
<reference evidence="16" key="1">
    <citation type="submission" date="2015-02" db="EMBL/GenBank/DDBJ databases">
        <title>Description and complete genome sequence of the first cultured representative of the subdivision 5 of the Verrucomicrobia phylum.</title>
        <authorList>
            <person name="Spring S."/>
            <person name="Bunk B."/>
            <person name="Sproer C."/>
            <person name="Klenk H.-P."/>
        </authorList>
    </citation>
    <scope>NUCLEOTIDE SEQUENCE [LARGE SCALE GENOMIC DNA]</scope>
    <source>
        <strain evidence="16">L21-Fru-AB</strain>
    </source>
</reference>
<dbReference type="EMBL" id="CP010904">
    <property type="protein sequence ID" value="AKJ64225.1"/>
    <property type="molecule type" value="Genomic_DNA"/>
</dbReference>
<dbReference type="PROSITE" id="PS51671">
    <property type="entry name" value="ACT"/>
    <property type="match status" value="1"/>
</dbReference>
<proteinExistence type="inferred from homology"/>
<dbReference type="EC" id="1.1.1.95" evidence="5"/>
<dbReference type="PROSITE" id="PS00065">
    <property type="entry name" value="D_2_HYDROXYACID_DH_1"/>
    <property type="match status" value="1"/>
</dbReference>
<dbReference type="Pfam" id="PF02826">
    <property type="entry name" value="2-Hacid_dh_C"/>
    <property type="match status" value="1"/>
</dbReference>
<keyword evidence="9" id="KW-0520">NAD</keyword>
<dbReference type="PANTHER" id="PTHR42789:SF1">
    <property type="entry name" value="D-ISOMER SPECIFIC 2-HYDROXYACID DEHYDROGENASE FAMILY PROTEIN (AFU_ORTHOLOGUE AFUA_6G10090)"/>
    <property type="match status" value="1"/>
</dbReference>
<dbReference type="RefSeq" id="WP_052881582.1">
    <property type="nucleotide sequence ID" value="NZ_CP010904.1"/>
</dbReference>
<protein>
    <recommendedName>
        <fullName evidence="6">D-3-phosphoglycerate dehydrogenase</fullName>
        <ecNumber evidence="4">1.1.1.399</ecNumber>
        <ecNumber evidence="5">1.1.1.95</ecNumber>
    </recommendedName>
    <alternativeName>
        <fullName evidence="11">2-oxoglutarate reductase</fullName>
    </alternativeName>
</protein>
<evidence type="ECO:0000259" key="14">
    <source>
        <dbReference type="PROSITE" id="PS51671"/>
    </source>
</evidence>
<dbReference type="SUPFAM" id="SSF143548">
    <property type="entry name" value="Serine metabolism enzymes domain"/>
    <property type="match status" value="1"/>
</dbReference>
<dbReference type="EC" id="1.1.1.399" evidence="4"/>
<dbReference type="InterPro" id="IPR050857">
    <property type="entry name" value="D-2-hydroxyacid_DH"/>
</dbReference>
<comment type="catalytic activity">
    <reaction evidence="12">
        <text>(R)-2-hydroxyglutarate + NAD(+) = 2-oxoglutarate + NADH + H(+)</text>
        <dbReference type="Rhea" id="RHEA:49612"/>
        <dbReference type="ChEBI" id="CHEBI:15378"/>
        <dbReference type="ChEBI" id="CHEBI:15801"/>
        <dbReference type="ChEBI" id="CHEBI:16810"/>
        <dbReference type="ChEBI" id="CHEBI:57540"/>
        <dbReference type="ChEBI" id="CHEBI:57945"/>
        <dbReference type="EC" id="1.1.1.399"/>
    </reaction>
</comment>
<dbReference type="GO" id="GO:0004617">
    <property type="term" value="F:phosphoglycerate dehydrogenase activity"/>
    <property type="evidence" value="ECO:0007669"/>
    <property type="project" value="UniProtKB-EC"/>
</dbReference>
<organism evidence="15 16">
    <name type="scientific">Kiritimatiella glycovorans</name>
    <dbReference type="NCBI Taxonomy" id="1307763"/>
    <lineage>
        <taxon>Bacteria</taxon>
        <taxon>Pseudomonadati</taxon>
        <taxon>Kiritimatiellota</taxon>
        <taxon>Kiritimatiellia</taxon>
        <taxon>Kiritimatiellales</taxon>
        <taxon>Kiritimatiellaceae</taxon>
        <taxon>Kiritimatiella</taxon>
    </lineage>
</organism>
<feature type="domain" description="ACT" evidence="14">
    <location>
        <begin position="453"/>
        <end position="525"/>
    </location>
</feature>
<comment type="similarity">
    <text evidence="3">Belongs to the D-isomer specific 2-hydroxyacid dehydrogenase family.</text>
</comment>
<evidence type="ECO:0000256" key="4">
    <source>
        <dbReference type="ARBA" id="ARBA00013001"/>
    </source>
</evidence>
<dbReference type="InterPro" id="IPR029752">
    <property type="entry name" value="D-isomer_DH_CS1"/>
</dbReference>
<evidence type="ECO:0000256" key="10">
    <source>
        <dbReference type="ARBA" id="ARBA00023299"/>
    </source>
</evidence>
<dbReference type="Pfam" id="PF01842">
    <property type="entry name" value="ACT"/>
    <property type="match status" value="1"/>
</dbReference>
<evidence type="ECO:0000256" key="2">
    <source>
        <dbReference type="ARBA" id="ARBA00005216"/>
    </source>
</evidence>
<dbReference type="Proteomes" id="UP000035268">
    <property type="component" value="Chromosome"/>
</dbReference>
<name>A0A0G3EHB5_9BACT</name>
<dbReference type="GO" id="GO:0006564">
    <property type="term" value="P:L-serine biosynthetic process"/>
    <property type="evidence" value="ECO:0007669"/>
    <property type="project" value="UniProtKB-KW"/>
</dbReference>
<dbReference type="InterPro" id="IPR006139">
    <property type="entry name" value="D-isomer_2_OHA_DH_cat_dom"/>
</dbReference>
<dbReference type="UniPathway" id="UPA00135">
    <property type="reaction ID" value="UER00196"/>
</dbReference>
<dbReference type="AlphaFoldDB" id="A0A0G3EHB5"/>
<evidence type="ECO:0000256" key="7">
    <source>
        <dbReference type="ARBA" id="ARBA00022605"/>
    </source>
</evidence>
<dbReference type="CDD" id="cd12174">
    <property type="entry name" value="PGDH_like_3"/>
    <property type="match status" value="1"/>
</dbReference>
<dbReference type="InterPro" id="IPR006140">
    <property type="entry name" value="D-isomer_DH_NAD-bd"/>
</dbReference>
<evidence type="ECO:0000256" key="12">
    <source>
        <dbReference type="ARBA" id="ARBA00048126"/>
    </source>
</evidence>
<keyword evidence="7" id="KW-0028">Amino-acid biosynthesis</keyword>
<keyword evidence="8 15" id="KW-0560">Oxidoreductase</keyword>
<comment type="catalytic activity">
    <reaction evidence="13">
        <text>(2R)-3-phosphoglycerate + NAD(+) = 3-phosphooxypyruvate + NADH + H(+)</text>
        <dbReference type="Rhea" id="RHEA:12641"/>
        <dbReference type="ChEBI" id="CHEBI:15378"/>
        <dbReference type="ChEBI" id="CHEBI:18110"/>
        <dbReference type="ChEBI" id="CHEBI:57540"/>
        <dbReference type="ChEBI" id="CHEBI:57945"/>
        <dbReference type="ChEBI" id="CHEBI:58272"/>
        <dbReference type="EC" id="1.1.1.95"/>
    </reaction>
</comment>
<sequence>MKKVLIPTKLNAVARELLKDSGGYNVVHDDSTELKELAAQHPDTYALIVRSDKVTPEIIDALPELKVIVRAGAGYNTIDIRYARQRGVDVMNTPGANANAVAEEVVTLMLADARHVVQADVSTREGKWEKKTLMGRELTGKTVGIVGFGAIGRLVARRLAGFDIKLLTYDPVLSEDRAEEFGAELVDLPTLFERCDYISLHIPENDDTRGMINKDLAGRMKEGATLVNCARAGIINEDDLRAVKAEKNIRFLNDVYPKDAAGEKSVADIADLMMPHLGASTVEANYNAAKRAADQLMEYDEKGMSTYIVNRDVPEGLDEMYADLAYDLAHLARQWVGARNKLKMIETSVYGSLKPFSDWMIVPILAAVSEEFDRSMEAAAAREYLKDMGIDYNDRETDDTKNYGNTITIDLAANVDHGSLRRVSIRGTVAEGRLMISRIDDFDKLYFEPEGHAVFFRYEDRPGVLGQIGVALADHGINIDDVRNPHDESGKYSLAIMKTSSPVDQEIVDRIAGEIDAPYAVGITF</sequence>
<dbReference type="KEGG" id="vbl:L21SP4_00965"/>
<evidence type="ECO:0000313" key="15">
    <source>
        <dbReference type="EMBL" id="AKJ64225.1"/>
    </source>
</evidence>
<evidence type="ECO:0000256" key="9">
    <source>
        <dbReference type="ARBA" id="ARBA00023027"/>
    </source>
</evidence>
<evidence type="ECO:0000256" key="6">
    <source>
        <dbReference type="ARBA" id="ARBA00021582"/>
    </source>
</evidence>
<comment type="function">
    <text evidence="1">Catalyzes the reversible oxidation of 3-phospho-D-glycerate to 3-phosphonooxypyruvate, the first step of the phosphorylated L-serine biosynthesis pathway. Also catalyzes the reversible oxidation of 2-hydroxyglutarate to 2-oxoglutarate.</text>
</comment>
<evidence type="ECO:0000256" key="3">
    <source>
        <dbReference type="ARBA" id="ARBA00005854"/>
    </source>
</evidence>
<evidence type="ECO:0000313" key="16">
    <source>
        <dbReference type="Proteomes" id="UP000035268"/>
    </source>
</evidence>
<dbReference type="SUPFAM" id="SSF51735">
    <property type="entry name" value="NAD(P)-binding Rossmann-fold domains"/>
    <property type="match status" value="1"/>
</dbReference>
<dbReference type="InterPro" id="IPR045865">
    <property type="entry name" value="ACT-like_dom_sf"/>
</dbReference>
<reference evidence="15 16" key="2">
    <citation type="journal article" date="2016" name="ISME J.">
        <title>Characterization of the first cultured representative of Verrucomicrobia subdivision 5 indicates the proposal of a novel phylum.</title>
        <authorList>
            <person name="Spring S."/>
            <person name="Bunk B."/>
            <person name="Sproer C."/>
            <person name="Schumann P."/>
            <person name="Rohde M."/>
            <person name="Tindall B.J."/>
            <person name="Klenk H.P."/>
        </authorList>
    </citation>
    <scope>NUCLEOTIDE SEQUENCE [LARGE SCALE GENOMIC DNA]</scope>
    <source>
        <strain evidence="15 16">L21-Fru-AB</strain>
    </source>
</reference>
<keyword evidence="16" id="KW-1185">Reference proteome</keyword>
<dbReference type="Gene3D" id="3.30.70.260">
    <property type="match status" value="1"/>
</dbReference>
<evidence type="ECO:0000256" key="5">
    <source>
        <dbReference type="ARBA" id="ARBA00013143"/>
    </source>
</evidence>
<evidence type="ECO:0000256" key="11">
    <source>
        <dbReference type="ARBA" id="ARBA00030455"/>
    </source>
</evidence>